<evidence type="ECO:0000256" key="3">
    <source>
        <dbReference type="ARBA" id="ARBA00023002"/>
    </source>
</evidence>
<comment type="catalytic activity">
    <reaction evidence="5">
        <text>[protein]-dithiol + NAD(+) = [protein]-disulfide + NADH + H(+)</text>
        <dbReference type="Rhea" id="RHEA:18749"/>
        <dbReference type="Rhea" id="RHEA-COMP:10593"/>
        <dbReference type="Rhea" id="RHEA-COMP:10594"/>
        <dbReference type="ChEBI" id="CHEBI:15378"/>
        <dbReference type="ChEBI" id="CHEBI:29950"/>
        <dbReference type="ChEBI" id="CHEBI:50058"/>
        <dbReference type="ChEBI" id="CHEBI:57540"/>
        <dbReference type="ChEBI" id="CHEBI:57945"/>
        <dbReference type="EC" id="1.8.1.8"/>
    </reaction>
</comment>
<dbReference type="InterPro" id="IPR012336">
    <property type="entry name" value="Thioredoxin-like_fold"/>
</dbReference>
<dbReference type="PANTHER" id="PTHR13871">
    <property type="entry name" value="THIOREDOXIN"/>
    <property type="match status" value="1"/>
</dbReference>
<dbReference type="EC" id="1.8.1.8" evidence="1"/>
<dbReference type="GO" id="GO:0047134">
    <property type="term" value="F:protein-disulfide reductase [NAD(P)H] activity"/>
    <property type="evidence" value="ECO:0007669"/>
    <property type="project" value="UniProtKB-EC"/>
</dbReference>
<dbReference type="AlphaFoldDB" id="A0A9N9XTE1"/>
<dbReference type="PANTHER" id="PTHR13871:SF96">
    <property type="entry name" value="THIOREDOXIN DOMAIN-CONTAINING PROTEIN"/>
    <property type="match status" value="1"/>
</dbReference>
<comment type="catalytic activity">
    <reaction evidence="6">
        <text>[protein]-dithiol + NADP(+) = [protein]-disulfide + NADPH + H(+)</text>
        <dbReference type="Rhea" id="RHEA:18753"/>
        <dbReference type="Rhea" id="RHEA-COMP:10593"/>
        <dbReference type="Rhea" id="RHEA-COMP:10594"/>
        <dbReference type="ChEBI" id="CHEBI:15378"/>
        <dbReference type="ChEBI" id="CHEBI:29950"/>
        <dbReference type="ChEBI" id="CHEBI:50058"/>
        <dbReference type="ChEBI" id="CHEBI:57783"/>
        <dbReference type="ChEBI" id="CHEBI:58349"/>
        <dbReference type="EC" id="1.8.1.8"/>
    </reaction>
</comment>
<dbReference type="InterPro" id="IPR036249">
    <property type="entry name" value="Thioredoxin-like_sf"/>
</dbReference>
<dbReference type="Pfam" id="PF13905">
    <property type="entry name" value="Thioredoxin_8"/>
    <property type="match status" value="1"/>
</dbReference>
<dbReference type="Proteomes" id="UP001153712">
    <property type="component" value="Chromosome 9"/>
</dbReference>
<reference evidence="8" key="1">
    <citation type="submission" date="2022-01" db="EMBL/GenBank/DDBJ databases">
        <authorList>
            <person name="King R."/>
        </authorList>
    </citation>
    <scope>NUCLEOTIDE SEQUENCE</scope>
</reference>
<sequence length="146" mass="17173">MDVLYDKKLRLPDGKIISAQEHLQKTKVIVFFFSAGWVNNTEELIDKIKMIHDEIRKQRLKIEIIYVSADNEQSEYDGYMQKQGRWCALPFKEASNDELRWRHNITCLPQVVVCKLDGTVVTVKGKDELYKKGKNVLVTWTEWVQK</sequence>
<evidence type="ECO:0000256" key="2">
    <source>
        <dbReference type="ARBA" id="ARBA00022737"/>
    </source>
</evidence>
<evidence type="ECO:0000256" key="1">
    <source>
        <dbReference type="ARBA" id="ARBA00012612"/>
    </source>
</evidence>
<keyword evidence="4" id="KW-0520">NAD</keyword>
<evidence type="ECO:0000313" key="8">
    <source>
        <dbReference type="EMBL" id="CAG9865483.1"/>
    </source>
</evidence>
<protein>
    <recommendedName>
        <fullName evidence="1">protein-disulfide reductase</fullName>
        <ecNumber evidence="1">1.8.1.8</ecNumber>
    </recommendedName>
</protein>
<keyword evidence="3" id="KW-0560">Oxidoreductase</keyword>
<dbReference type="SUPFAM" id="SSF52833">
    <property type="entry name" value="Thioredoxin-like"/>
    <property type="match status" value="1"/>
</dbReference>
<name>A0A9N9XTE1_PHYSR</name>
<evidence type="ECO:0000256" key="5">
    <source>
        <dbReference type="ARBA" id="ARBA00047388"/>
    </source>
</evidence>
<keyword evidence="2" id="KW-0677">Repeat</keyword>
<dbReference type="EMBL" id="OU900102">
    <property type="protein sequence ID" value="CAG9865483.1"/>
    <property type="molecule type" value="Genomic_DNA"/>
</dbReference>
<evidence type="ECO:0000259" key="7">
    <source>
        <dbReference type="Pfam" id="PF13905"/>
    </source>
</evidence>
<evidence type="ECO:0000313" key="9">
    <source>
        <dbReference type="Proteomes" id="UP001153712"/>
    </source>
</evidence>
<feature type="domain" description="Thioredoxin-like fold" evidence="7">
    <location>
        <begin position="27"/>
        <end position="120"/>
    </location>
</feature>
<organism evidence="8 9">
    <name type="scientific">Phyllotreta striolata</name>
    <name type="common">Striped flea beetle</name>
    <name type="synonym">Crioceris striolata</name>
    <dbReference type="NCBI Taxonomy" id="444603"/>
    <lineage>
        <taxon>Eukaryota</taxon>
        <taxon>Metazoa</taxon>
        <taxon>Ecdysozoa</taxon>
        <taxon>Arthropoda</taxon>
        <taxon>Hexapoda</taxon>
        <taxon>Insecta</taxon>
        <taxon>Pterygota</taxon>
        <taxon>Neoptera</taxon>
        <taxon>Endopterygota</taxon>
        <taxon>Coleoptera</taxon>
        <taxon>Polyphaga</taxon>
        <taxon>Cucujiformia</taxon>
        <taxon>Chrysomeloidea</taxon>
        <taxon>Chrysomelidae</taxon>
        <taxon>Galerucinae</taxon>
        <taxon>Alticini</taxon>
        <taxon>Phyllotreta</taxon>
    </lineage>
</organism>
<proteinExistence type="predicted"/>
<dbReference type="Gene3D" id="3.40.30.10">
    <property type="entry name" value="Glutaredoxin"/>
    <property type="match status" value="1"/>
</dbReference>
<accession>A0A9N9XTE1</accession>
<gene>
    <name evidence="8" type="ORF">PHYEVI_LOCUS11716</name>
</gene>
<dbReference type="OrthoDB" id="189920at2759"/>
<evidence type="ECO:0000256" key="6">
    <source>
        <dbReference type="ARBA" id="ARBA00047804"/>
    </source>
</evidence>
<keyword evidence="9" id="KW-1185">Reference proteome</keyword>
<evidence type="ECO:0000256" key="4">
    <source>
        <dbReference type="ARBA" id="ARBA00023027"/>
    </source>
</evidence>
<dbReference type="InterPro" id="IPR052259">
    <property type="entry name" value="Nucleoredoxin-like"/>
</dbReference>